<dbReference type="InterPro" id="IPR050729">
    <property type="entry name" value="Rho-GAP"/>
</dbReference>
<dbReference type="RefSeq" id="XP_001744358.1">
    <property type="nucleotide sequence ID" value="XM_001744306.1"/>
</dbReference>
<feature type="non-terminal residue" evidence="3">
    <location>
        <position position="101"/>
    </location>
</feature>
<feature type="non-terminal residue" evidence="3">
    <location>
        <position position="1"/>
    </location>
</feature>
<dbReference type="PANTHER" id="PTHR23176">
    <property type="entry name" value="RHO/RAC/CDC GTPASE-ACTIVATING PROTEIN"/>
    <property type="match status" value="1"/>
</dbReference>
<dbReference type="eggNOG" id="KOG1450">
    <property type="taxonomic scope" value="Eukaryota"/>
</dbReference>
<dbReference type="SMART" id="SM00324">
    <property type="entry name" value="RhoGAP"/>
    <property type="match status" value="1"/>
</dbReference>
<dbReference type="PANTHER" id="PTHR23176:SF129">
    <property type="entry name" value="RHO GTPASE ACTIVATING PROTEIN AT 16F, ISOFORM E-RELATED"/>
    <property type="match status" value="1"/>
</dbReference>
<reference evidence="3 4" key="1">
    <citation type="journal article" date="2008" name="Nature">
        <title>The genome of the choanoflagellate Monosiga brevicollis and the origin of metazoans.</title>
        <authorList>
            <consortium name="JGI Sequencing"/>
            <person name="King N."/>
            <person name="Westbrook M.J."/>
            <person name="Young S.L."/>
            <person name="Kuo A."/>
            <person name="Abedin M."/>
            <person name="Chapman J."/>
            <person name="Fairclough S."/>
            <person name="Hellsten U."/>
            <person name="Isogai Y."/>
            <person name="Letunic I."/>
            <person name="Marr M."/>
            <person name="Pincus D."/>
            <person name="Putnam N."/>
            <person name="Rokas A."/>
            <person name="Wright K.J."/>
            <person name="Zuzow R."/>
            <person name="Dirks W."/>
            <person name="Good M."/>
            <person name="Goodstein D."/>
            <person name="Lemons D."/>
            <person name="Li W."/>
            <person name="Lyons J.B."/>
            <person name="Morris A."/>
            <person name="Nichols S."/>
            <person name="Richter D.J."/>
            <person name="Salamov A."/>
            <person name="Bork P."/>
            <person name="Lim W.A."/>
            <person name="Manning G."/>
            <person name="Miller W.T."/>
            <person name="McGinnis W."/>
            <person name="Shapiro H."/>
            <person name="Tjian R."/>
            <person name="Grigoriev I.V."/>
            <person name="Rokhsar D."/>
        </authorList>
    </citation>
    <scope>NUCLEOTIDE SEQUENCE [LARGE SCALE GENOMIC DNA]</scope>
    <source>
        <strain evidence="4">MX1 / ATCC 50154</strain>
    </source>
</reference>
<protein>
    <recommendedName>
        <fullName evidence="2">Rho-GAP domain-containing protein</fullName>
    </recommendedName>
</protein>
<dbReference type="CDD" id="cd00159">
    <property type="entry name" value="RhoGAP"/>
    <property type="match status" value="1"/>
</dbReference>
<dbReference type="PROSITE" id="PS50238">
    <property type="entry name" value="RHOGAP"/>
    <property type="match status" value="1"/>
</dbReference>
<gene>
    <name evidence="3" type="ORF">MONBRDRAFT_3215</name>
</gene>
<dbReference type="GO" id="GO:0005096">
    <property type="term" value="F:GTPase activator activity"/>
    <property type="evidence" value="ECO:0007669"/>
    <property type="project" value="UniProtKB-KW"/>
</dbReference>
<evidence type="ECO:0000256" key="1">
    <source>
        <dbReference type="ARBA" id="ARBA00022468"/>
    </source>
</evidence>
<dbReference type="KEGG" id="mbr:MONBRDRAFT_3215"/>
<accession>A9UVD1</accession>
<dbReference type="GeneID" id="5889377"/>
<dbReference type="AlphaFoldDB" id="A9UVD1"/>
<sequence length="101" mass="11551">NDVHVATGLLKLYFREISEPAFTDHLYPSFIKAGHTSGEERSSQIQALCQELPRSHRKTLAYLFRHLQRVAQHSSLNKMQYNNLGIVFGPTLLRESEPSLD</sequence>
<keyword evidence="4" id="KW-1185">Reference proteome</keyword>
<evidence type="ECO:0000259" key="2">
    <source>
        <dbReference type="PROSITE" id="PS50238"/>
    </source>
</evidence>
<dbReference type="SUPFAM" id="SSF48350">
    <property type="entry name" value="GTPase activation domain, GAP"/>
    <property type="match status" value="1"/>
</dbReference>
<dbReference type="STRING" id="81824.A9UVD1"/>
<evidence type="ECO:0000313" key="4">
    <source>
        <dbReference type="Proteomes" id="UP000001357"/>
    </source>
</evidence>
<dbReference type="GO" id="GO:0007165">
    <property type="term" value="P:signal transduction"/>
    <property type="evidence" value="ECO:0007669"/>
    <property type="project" value="InterPro"/>
</dbReference>
<feature type="domain" description="Rho-GAP" evidence="2">
    <location>
        <begin position="1"/>
        <end position="101"/>
    </location>
</feature>
<dbReference type="InterPro" id="IPR008936">
    <property type="entry name" value="Rho_GTPase_activation_prot"/>
</dbReference>
<evidence type="ECO:0000313" key="3">
    <source>
        <dbReference type="EMBL" id="EDQ91061.1"/>
    </source>
</evidence>
<keyword evidence="1" id="KW-0343">GTPase activation</keyword>
<dbReference type="EMBL" id="CH991546">
    <property type="protein sequence ID" value="EDQ91061.1"/>
    <property type="molecule type" value="Genomic_DNA"/>
</dbReference>
<organism evidence="3 4">
    <name type="scientific">Monosiga brevicollis</name>
    <name type="common">Choanoflagellate</name>
    <dbReference type="NCBI Taxonomy" id="81824"/>
    <lineage>
        <taxon>Eukaryota</taxon>
        <taxon>Choanoflagellata</taxon>
        <taxon>Craspedida</taxon>
        <taxon>Salpingoecidae</taxon>
        <taxon>Monosiga</taxon>
    </lineage>
</organism>
<dbReference type="InterPro" id="IPR000198">
    <property type="entry name" value="RhoGAP_dom"/>
</dbReference>
<dbReference type="Proteomes" id="UP000001357">
    <property type="component" value="Unassembled WGS sequence"/>
</dbReference>
<dbReference type="Gene3D" id="1.10.555.10">
    <property type="entry name" value="Rho GTPase activation protein"/>
    <property type="match status" value="1"/>
</dbReference>
<name>A9UVD1_MONBE</name>
<dbReference type="InParanoid" id="A9UVD1"/>
<dbReference type="Pfam" id="PF00620">
    <property type="entry name" value="RhoGAP"/>
    <property type="match status" value="1"/>
</dbReference>
<proteinExistence type="predicted"/>